<organism evidence="1 2">
    <name type="scientific">Amycolatopsis rubida</name>
    <dbReference type="NCBI Taxonomy" id="112413"/>
    <lineage>
        <taxon>Bacteria</taxon>
        <taxon>Bacillati</taxon>
        <taxon>Actinomycetota</taxon>
        <taxon>Actinomycetes</taxon>
        <taxon>Pseudonocardiales</taxon>
        <taxon>Pseudonocardiaceae</taxon>
        <taxon>Amycolatopsis</taxon>
    </lineage>
</organism>
<dbReference type="Proteomes" id="UP000199137">
    <property type="component" value="Unassembled WGS sequence"/>
</dbReference>
<dbReference type="OrthoDB" id="3696564at2"/>
<gene>
    <name evidence="1" type="ORF">SAMN05421854_13312</name>
</gene>
<evidence type="ECO:0000313" key="2">
    <source>
        <dbReference type="Proteomes" id="UP000199137"/>
    </source>
</evidence>
<reference evidence="1 2" key="1">
    <citation type="submission" date="2016-10" db="EMBL/GenBank/DDBJ databases">
        <authorList>
            <person name="de Groot N.N."/>
        </authorList>
    </citation>
    <scope>NUCLEOTIDE SEQUENCE [LARGE SCALE GENOMIC DNA]</scope>
    <source>
        <strain evidence="1 2">DSM 44637</strain>
    </source>
</reference>
<evidence type="ECO:0000313" key="1">
    <source>
        <dbReference type="EMBL" id="SFQ82116.1"/>
    </source>
</evidence>
<protein>
    <submittedName>
        <fullName evidence="1">Uncharacterized protein</fullName>
    </submittedName>
</protein>
<dbReference type="RefSeq" id="WP_093577408.1">
    <property type="nucleotide sequence ID" value="NZ_FOWC01000033.1"/>
</dbReference>
<name>A0A1I6BME6_9PSEU</name>
<proteinExistence type="predicted"/>
<dbReference type="EMBL" id="FOWC01000033">
    <property type="protein sequence ID" value="SFQ82116.1"/>
    <property type="molecule type" value="Genomic_DNA"/>
</dbReference>
<dbReference type="AlphaFoldDB" id="A0A1I6BME6"/>
<accession>A0A1I6BME6</accession>
<sequence>MREPRPSTPEEATALLDVVAARLAERGITTSRDVLYVPLPRTDTTPVWGAFEPRPLAITIDIDRGWELVIDQPTASPVLELVGRCDETGIDAMLALATSVNAGNLGNVFRR</sequence>